<protein>
    <submittedName>
        <fullName evidence="3">Uncharacterized protein</fullName>
    </submittedName>
</protein>
<organism evidence="3 4">
    <name type="scientific">Triparma strigata</name>
    <dbReference type="NCBI Taxonomy" id="1606541"/>
    <lineage>
        <taxon>Eukaryota</taxon>
        <taxon>Sar</taxon>
        <taxon>Stramenopiles</taxon>
        <taxon>Ochrophyta</taxon>
        <taxon>Bolidophyceae</taxon>
        <taxon>Parmales</taxon>
        <taxon>Triparmaceae</taxon>
        <taxon>Triparma</taxon>
    </lineage>
</organism>
<keyword evidence="4" id="KW-1185">Reference proteome</keyword>
<feature type="region of interest" description="Disordered" evidence="1">
    <location>
        <begin position="108"/>
        <end position="130"/>
    </location>
</feature>
<feature type="transmembrane region" description="Helical" evidence="2">
    <location>
        <begin position="377"/>
        <end position="395"/>
    </location>
</feature>
<evidence type="ECO:0000313" key="4">
    <source>
        <dbReference type="Proteomes" id="UP001165085"/>
    </source>
</evidence>
<feature type="compositionally biased region" description="Gly residues" evidence="1">
    <location>
        <begin position="13"/>
        <end position="26"/>
    </location>
</feature>
<feature type="region of interest" description="Disordered" evidence="1">
    <location>
        <begin position="254"/>
        <end position="376"/>
    </location>
</feature>
<dbReference type="Proteomes" id="UP001165085">
    <property type="component" value="Unassembled WGS sequence"/>
</dbReference>
<feature type="compositionally biased region" description="Basic residues" evidence="1">
    <location>
        <begin position="27"/>
        <end position="38"/>
    </location>
</feature>
<dbReference type="AlphaFoldDB" id="A0A9W7AYS9"/>
<feature type="compositionally biased region" description="Low complexity" evidence="1">
    <location>
        <begin position="51"/>
        <end position="74"/>
    </location>
</feature>
<keyword evidence="2" id="KW-0812">Transmembrane</keyword>
<name>A0A9W7AYS9_9STRA</name>
<evidence type="ECO:0000256" key="2">
    <source>
        <dbReference type="SAM" id="Phobius"/>
    </source>
</evidence>
<accession>A0A9W7AYS9</accession>
<evidence type="ECO:0000256" key="1">
    <source>
        <dbReference type="SAM" id="MobiDB-lite"/>
    </source>
</evidence>
<feature type="compositionally biased region" description="Polar residues" evidence="1">
    <location>
        <begin position="287"/>
        <end position="297"/>
    </location>
</feature>
<dbReference type="EMBL" id="BRXY01000215">
    <property type="protein sequence ID" value="GMH77947.1"/>
    <property type="molecule type" value="Genomic_DNA"/>
</dbReference>
<proteinExistence type="predicted"/>
<gene>
    <name evidence="3" type="ORF">TrST_g7832</name>
</gene>
<dbReference type="OrthoDB" id="206779at2759"/>
<evidence type="ECO:0000313" key="3">
    <source>
        <dbReference type="EMBL" id="GMH77947.1"/>
    </source>
</evidence>
<keyword evidence="2" id="KW-0472">Membrane</keyword>
<keyword evidence="2" id="KW-1133">Transmembrane helix</keyword>
<reference evidence="4" key="1">
    <citation type="journal article" date="2023" name="Commun. Biol.">
        <title>Genome analysis of Parmales, the sister group of diatoms, reveals the evolutionary specialization of diatoms from phago-mixotrophs to photoautotrophs.</title>
        <authorList>
            <person name="Ban H."/>
            <person name="Sato S."/>
            <person name="Yoshikawa S."/>
            <person name="Yamada K."/>
            <person name="Nakamura Y."/>
            <person name="Ichinomiya M."/>
            <person name="Sato N."/>
            <person name="Blanc-Mathieu R."/>
            <person name="Endo H."/>
            <person name="Kuwata A."/>
            <person name="Ogata H."/>
        </authorList>
    </citation>
    <scope>NUCLEOTIDE SEQUENCE [LARGE SCALE GENOMIC DNA]</scope>
    <source>
        <strain evidence="4">NIES 3701</strain>
    </source>
</reference>
<feature type="region of interest" description="Disordered" evidence="1">
    <location>
        <begin position="1"/>
        <end position="87"/>
    </location>
</feature>
<sequence length="399" mass="41882">MSNQGQPVYATGRGSGHSPGRGGYRGRGGRGGRARGGRGRGYSPAKSAPVQQQQQAQNEQVFLGVSASPNNANGSGNGGRGNNKKGRSTFNKLQSVVKKVAVGKAFSKKDKSGNGFVERDEPPPKPVMLEHGEPVLNVDIDVGGGKNGKITVKVGDDPFSLALDFCVSFELVKNPPPVENGIPVVSNIAAFEAENRHVKTVKNHILKFVDVETSKKKTGKGGNKPAGKSVVGKRGCMKQLEEYERWQKKAAMGTAKKIPEAQASEAPVDPFSVSPRIPENKRMASVGSATLEQQAALQPTVKKGRYDSPVSGKERANSGSSLKGAAKTPVKDAKPTPVAKSANKKEPRSAAKPKAAPTPSSPPPPPKEKNDEGGSNMLVLGGVAAVVVGIAFMFLKKKK</sequence>
<feature type="region of interest" description="Disordered" evidence="1">
    <location>
        <begin position="214"/>
        <end position="233"/>
    </location>
</feature>
<comment type="caution">
    <text evidence="3">The sequence shown here is derived from an EMBL/GenBank/DDBJ whole genome shotgun (WGS) entry which is preliminary data.</text>
</comment>